<protein>
    <submittedName>
        <fullName evidence="4">Galactose mutarotase</fullName>
    </submittedName>
</protein>
<dbReference type="GO" id="GO:0030246">
    <property type="term" value="F:carbohydrate binding"/>
    <property type="evidence" value="ECO:0007669"/>
    <property type="project" value="InterPro"/>
</dbReference>
<name>A0A286G8Q6_9BACT</name>
<dbReference type="GO" id="GO:0016853">
    <property type="term" value="F:isomerase activity"/>
    <property type="evidence" value="ECO:0007669"/>
    <property type="project" value="InterPro"/>
</dbReference>
<dbReference type="CDD" id="cd09024">
    <property type="entry name" value="Aldose_epim_lacX"/>
    <property type="match status" value="1"/>
</dbReference>
<dbReference type="EMBL" id="OCNH01000003">
    <property type="protein sequence ID" value="SOD91885.1"/>
    <property type="molecule type" value="Genomic_DNA"/>
</dbReference>
<evidence type="ECO:0000256" key="2">
    <source>
        <dbReference type="ARBA" id="ARBA00011245"/>
    </source>
</evidence>
<dbReference type="InterPro" id="IPR037481">
    <property type="entry name" value="LacX"/>
</dbReference>
<dbReference type="Pfam" id="PF01263">
    <property type="entry name" value="Aldose_epim"/>
    <property type="match status" value="1"/>
</dbReference>
<keyword evidence="3" id="KW-0106">Calcium</keyword>
<comment type="subunit">
    <text evidence="2">Monomer.</text>
</comment>
<dbReference type="AlphaFoldDB" id="A0A286G8Q6"/>
<proteinExistence type="predicted"/>
<evidence type="ECO:0000256" key="1">
    <source>
        <dbReference type="ARBA" id="ARBA00001913"/>
    </source>
</evidence>
<dbReference type="Proteomes" id="UP000219452">
    <property type="component" value="Unassembled WGS sequence"/>
</dbReference>
<dbReference type="InterPro" id="IPR011013">
    <property type="entry name" value="Gal_mutarotase_sf_dom"/>
</dbReference>
<dbReference type="RefSeq" id="WP_097127268.1">
    <property type="nucleotide sequence ID" value="NZ_OCNH01000003.1"/>
</dbReference>
<evidence type="ECO:0000256" key="3">
    <source>
        <dbReference type="ARBA" id="ARBA00022837"/>
    </source>
</evidence>
<sequence>MTTLENDDLRVTIRPKGAELTSIFHKSSGIEHLWQADPTVWGWHAPNLFPVVGGCLNNQLLIDGKTYPIERHGFTRQSTFETTESTQTHAIFSLRSSEATREHFPYEFEFQIIYEIEGPKLTVTYRVVNEDEQTIYFSVGAHPAFAVPFKAGEAYEEYFIEFEEAEPLETHMLSSGGYFTGETKAVPTVDGNRLPLTKHLFDADALVFKNLASRRVTIQSEKHDHSLSVEYSAFPYLGIWAKPGASFVCIEPWLGCADSEGEPKPIQEKEAIQQLAVGKVFDAAFTITIR</sequence>
<evidence type="ECO:0000313" key="5">
    <source>
        <dbReference type="Proteomes" id="UP000219452"/>
    </source>
</evidence>
<keyword evidence="5" id="KW-1185">Reference proteome</keyword>
<gene>
    <name evidence="4" type="ORF">SAMN06269250_3689</name>
</gene>
<dbReference type="InterPro" id="IPR014718">
    <property type="entry name" value="GH-type_carb-bd"/>
</dbReference>
<organism evidence="4 5">
    <name type="scientific">Spirosoma fluviale</name>
    <dbReference type="NCBI Taxonomy" id="1597977"/>
    <lineage>
        <taxon>Bacteria</taxon>
        <taxon>Pseudomonadati</taxon>
        <taxon>Bacteroidota</taxon>
        <taxon>Cytophagia</taxon>
        <taxon>Cytophagales</taxon>
        <taxon>Cytophagaceae</taxon>
        <taxon>Spirosoma</taxon>
    </lineage>
</organism>
<dbReference type="SUPFAM" id="SSF74650">
    <property type="entry name" value="Galactose mutarotase-like"/>
    <property type="match status" value="1"/>
</dbReference>
<comment type="cofactor">
    <cofactor evidence="1">
        <name>Ca(2+)</name>
        <dbReference type="ChEBI" id="CHEBI:29108"/>
    </cofactor>
</comment>
<evidence type="ECO:0000313" key="4">
    <source>
        <dbReference type="EMBL" id="SOD91885.1"/>
    </source>
</evidence>
<dbReference type="InterPro" id="IPR008183">
    <property type="entry name" value="Aldose_1/G6P_1-epimerase"/>
</dbReference>
<dbReference type="PANTHER" id="PTHR11122:SF13">
    <property type="entry name" value="GLUCOSE-6-PHOSPHATE 1-EPIMERASE"/>
    <property type="match status" value="1"/>
</dbReference>
<dbReference type="GO" id="GO:0005975">
    <property type="term" value="P:carbohydrate metabolic process"/>
    <property type="evidence" value="ECO:0007669"/>
    <property type="project" value="InterPro"/>
</dbReference>
<dbReference type="PANTHER" id="PTHR11122">
    <property type="entry name" value="APOSPORY-ASSOCIATED PROTEIN C-RELATED"/>
    <property type="match status" value="1"/>
</dbReference>
<dbReference type="OrthoDB" id="9795355at2"/>
<accession>A0A286G8Q6</accession>
<dbReference type="Gene3D" id="2.70.98.10">
    <property type="match status" value="1"/>
</dbReference>
<reference evidence="5" key="1">
    <citation type="submission" date="2017-09" db="EMBL/GenBank/DDBJ databases">
        <authorList>
            <person name="Varghese N."/>
            <person name="Submissions S."/>
        </authorList>
    </citation>
    <scope>NUCLEOTIDE SEQUENCE [LARGE SCALE GENOMIC DNA]</scope>
    <source>
        <strain evidence="5">DSM 29961</strain>
    </source>
</reference>